<keyword evidence="3" id="KW-1185">Reference proteome</keyword>
<dbReference type="AlphaFoldDB" id="A0AAD5MPU5"/>
<dbReference type="EMBL" id="JAHQIW010000437">
    <property type="protein sequence ID" value="KAJ1348134.1"/>
    <property type="molecule type" value="Genomic_DNA"/>
</dbReference>
<organism evidence="2 3">
    <name type="scientific">Parelaphostrongylus tenuis</name>
    <name type="common">Meningeal worm</name>
    <dbReference type="NCBI Taxonomy" id="148309"/>
    <lineage>
        <taxon>Eukaryota</taxon>
        <taxon>Metazoa</taxon>
        <taxon>Ecdysozoa</taxon>
        <taxon>Nematoda</taxon>
        <taxon>Chromadorea</taxon>
        <taxon>Rhabditida</taxon>
        <taxon>Rhabditina</taxon>
        <taxon>Rhabditomorpha</taxon>
        <taxon>Strongyloidea</taxon>
        <taxon>Metastrongylidae</taxon>
        <taxon>Parelaphostrongylus</taxon>
    </lineage>
</organism>
<evidence type="ECO:0000313" key="3">
    <source>
        <dbReference type="Proteomes" id="UP001196413"/>
    </source>
</evidence>
<feature type="transmembrane region" description="Helical" evidence="1">
    <location>
        <begin position="20"/>
        <end position="40"/>
    </location>
</feature>
<keyword evidence="1" id="KW-1133">Transmembrane helix</keyword>
<dbReference type="Proteomes" id="UP001196413">
    <property type="component" value="Unassembled WGS sequence"/>
</dbReference>
<evidence type="ECO:0000256" key="1">
    <source>
        <dbReference type="SAM" id="Phobius"/>
    </source>
</evidence>
<sequence>MSASTSVFGESHCFINMATLPTLLISMLASVTVVLGCGVMSQGQGYMYSYVIVMQHYIT</sequence>
<reference evidence="2" key="1">
    <citation type="submission" date="2021-06" db="EMBL/GenBank/DDBJ databases">
        <title>Parelaphostrongylus tenuis whole genome reference sequence.</title>
        <authorList>
            <person name="Garwood T.J."/>
            <person name="Larsen P.A."/>
            <person name="Fountain-Jones N.M."/>
            <person name="Garbe J.R."/>
            <person name="Macchietto M.G."/>
            <person name="Kania S.A."/>
            <person name="Gerhold R.W."/>
            <person name="Richards J.E."/>
            <person name="Wolf T.M."/>
        </authorList>
    </citation>
    <scope>NUCLEOTIDE SEQUENCE</scope>
    <source>
        <strain evidence="2">MNPRO001-30</strain>
        <tissue evidence="2">Meninges</tissue>
    </source>
</reference>
<keyword evidence="1" id="KW-0472">Membrane</keyword>
<accession>A0AAD5MPU5</accession>
<evidence type="ECO:0000313" key="2">
    <source>
        <dbReference type="EMBL" id="KAJ1348134.1"/>
    </source>
</evidence>
<keyword evidence="1" id="KW-0812">Transmembrane</keyword>
<proteinExistence type="predicted"/>
<comment type="caution">
    <text evidence="2">The sequence shown here is derived from an EMBL/GenBank/DDBJ whole genome shotgun (WGS) entry which is preliminary data.</text>
</comment>
<name>A0AAD5MPU5_PARTN</name>
<gene>
    <name evidence="2" type="ORF">KIN20_003366</name>
</gene>
<protein>
    <submittedName>
        <fullName evidence="2">Uncharacterized protein</fullName>
    </submittedName>
</protein>